<evidence type="ECO:0000256" key="3">
    <source>
        <dbReference type="ARBA" id="ARBA00022741"/>
    </source>
</evidence>
<dbReference type="PANTHER" id="PTHR43776">
    <property type="entry name" value="TRANSPORT ATP-BINDING PROTEIN"/>
    <property type="match status" value="1"/>
</dbReference>
<dbReference type="CDD" id="cd03257">
    <property type="entry name" value="ABC_NikE_OppD_transporters"/>
    <property type="match status" value="1"/>
</dbReference>
<dbReference type="NCBIfam" id="TIGR01727">
    <property type="entry name" value="oligo_HPY"/>
    <property type="match status" value="1"/>
</dbReference>
<comment type="caution">
    <text evidence="6">The sequence shown here is derived from an EMBL/GenBank/DDBJ whole genome shotgun (WGS) entry which is preliminary data.</text>
</comment>
<name>A0A938YFA8_9ACTN</name>
<reference evidence="6" key="1">
    <citation type="submission" date="2021-01" db="EMBL/GenBank/DDBJ databases">
        <title>YIM 132084 draft genome.</title>
        <authorList>
            <person name="An D."/>
        </authorList>
    </citation>
    <scope>NUCLEOTIDE SEQUENCE</scope>
    <source>
        <strain evidence="6">YIM 132084</strain>
    </source>
</reference>
<comment type="similarity">
    <text evidence="1">Belongs to the ABC transporter superfamily.</text>
</comment>
<dbReference type="Proteomes" id="UP000663792">
    <property type="component" value="Unassembled WGS sequence"/>
</dbReference>
<dbReference type="InterPro" id="IPR050319">
    <property type="entry name" value="ABC_transp_ATP-bind"/>
</dbReference>
<dbReference type="EMBL" id="JAERWK010000010">
    <property type="protein sequence ID" value="MBM9467362.1"/>
    <property type="molecule type" value="Genomic_DNA"/>
</dbReference>
<evidence type="ECO:0000256" key="1">
    <source>
        <dbReference type="ARBA" id="ARBA00005417"/>
    </source>
</evidence>
<organism evidence="6 7">
    <name type="scientific">Nakamurella leprariae</name>
    <dbReference type="NCBI Taxonomy" id="2803911"/>
    <lineage>
        <taxon>Bacteria</taxon>
        <taxon>Bacillati</taxon>
        <taxon>Actinomycetota</taxon>
        <taxon>Actinomycetes</taxon>
        <taxon>Nakamurellales</taxon>
        <taxon>Nakamurellaceae</taxon>
        <taxon>Nakamurella</taxon>
    </lineage>
</organism>
<gene>
    <name evidence="6" type="ORF">JL106_08725</name>
</gene>
<dbReference type="PANTHER" id="PTHR43776:SF7">
    <property type="entry name" value="D,D-DIPEPTIDE TRANSPORT ATP-BINDING PROTEIN DDPF-RELATED"/>
    <property type="match status" value="1"/>
</dbReference>
<keyword evidence="3" id="KW-0547">Nucleotide-binding</keyword>
<dbReference type="InterPro" id="IPR003439">
    <property type="entry name" value="ABC_transporter-like_ATP-bd"/>
</dbReference>
<protein>
    <submittedName>
        <fullName evidence="6">ABC transporter ATP-binding protein</fullName>
    </submittedName>
</protein>
<dbReference type="GO" id="GO:0015833">
    <property type="term" value="P:peptide transport"/>
    <property type="evidence" value="ECO:0007669"/>
    <property type="project" value="InterPro"/>
</dbReference>
<dbReference type="Gene3D" id="3.40.50.300">
    <property type="entry name" value="P-loop containing nucleotide triphosphate hydrolases"/>
    <property type="match status" value="1"/>
</dbReference>
<keyword evidence="4 6" id="KW-0067">ATP-binding</keyword>
<dbReference type="AlphaFoldDB" id="A0A938YFA8"/>
<keyword evidence="2" id="KW-0813">Transport</keyword>
<dbReference type="SMART" id="SM00382">
    <property type="entry name" value="AAA"/>
    <property type="match status" value="1"/>
</dbReference>
<dbReference type="SUPFAM" id="SSF52540">
    <property type="entry name" value="P-loop containing nucleoside triphosphate hydrolases"/>
    <property type="match status" value="1"/>
</dbReference>
<feature type="domain" description="ABC transporter" evidence="5">
    <location>
        <begin position="18"/>
        <end position="263"/>
    </location>
</feature>
<proteinExistence type="inferred from homology"/>
<accession>A0A938YFA8</accession>
<dbReference type="GO" id="GO:0005524">
    <property type="term" value="F:ATP binding"/>
    <property type="evidence" value="ECO:0007669"/>
    <property type="project" value="UniProtKB-KW"/>
</dbReference>
<evidence type="ECO:0000259" key="5">
    <source>
        <dbReference type="PROSITE" id="PS50893"/>
    </source>
</evidence>
<evidence type="ECO:0000313" key="7">
    <source>
        <dbReference type="Proteomes" id="UP000663792"/>
    </source>
</evidence>
<dbReference type="Pfam" id="PF00005">
    <property type="entry name" value="ABC_tran"/>
    <property type="match status" value="1"/>
</dbReference>
<dbReference type="InterPro" id="IPR013563">
    <property type="entry name" value="Oligopep_ABC_C"/>
</dbReference>
<keyword evidence="7" id="KW-1185">Reference proteome</keyword>
<dbReference type="PROSITE" id="PS50893">
    <property type="entry name" value="ABC_TRANSPORTER_2"/>
    <property type="match status" value="1"/>
</dbReference>
<dbReference type="InterPro" id="IPR003593">
    <property type="entry name" value="AAA+_ATPase"/>
</dbReference>
<evidence type="ECO:0000313" key="6">
    <source>
        <dbReference type="EMBL" id="MBM9467362.1"/>
    </source>
</evidence>
<sequence>MTLIDQRGPATPESRDVVVLRNLRKTFRGRGGSADVVAIDNTSMRIERGSTLGIVGESGSGKSTLARTLLGLIAADSGEANVLGVNTVGATERSLRPLRRRAGIVFQEPYEALDPRMKVGDLIGEPLKLHRGLRGTALRERVTELMQLVVLDPALAERYPHQMSGGQQQRTNIARALATEPELLVLDEPTSALDVSVRSEILSLLVSLQNRLDMTYVLVSHDLPTIRAVCSHLAVMYLGRVVEQGTVEQVLGSPSHPYTRFLLGSALSLDPDEKTAPPAVNSVGLDGKVDRRGCCFAPRCVYRVDECTTSIPKLMHRNTPSEAACHRAGTV</sequence>
<dbReference type="GO" id="GO:0016887">
    <property type="term" value="F:ATP hydrolysis activity"/>
    <property type="evidence" value="ECO:0007669"/>
    <property type="project" value="InterPro"/>
</dbReference>
<dbReference type="InterPro" id="IPR027417">
    <property type="entry name" value="P-loop_NTPase"/>
</dbReference>
<dbReference type="RefSeq" id="WP_205260304.1">
    <property type="nucleotide sequence ID" value="NZ_JAERWK010000010.1"/>
</dbReference>
<evidence type="ECO:0000256" key="4">
    <source>
        <dbReference type="ARBA" id="ARBA00022840"/>
    </source>
</evidence>
<evidence type="ECO:0000256" key="2">
    <source>
        <dbReference type="ARBA" id="ARBA00022448"/>
    </source>
</evidence>
<dbReference type="Pfam" id="PF08352">
    <property type="entry name" value="oligo_HPY"/>
    <property type="match status" value="1"/>
</dbReference>
<dbReference type="GO" id="GO:0055085">
    <property type="term" value="P:transmembrane transport"/>
    <property type="evidence" value="ECO:0007669"/>
    <property type="project" value="UniProtKB-ARBA"/>
</dbReference>